<feature type="domain" description="DUF1618" evidence="1">
    <location>
        <begin position="221"/>
        <end position="383"/>
    </location>
</feature>
<reference evidence="2" key="2">
    <citation type="submission" date="2020-10" db="EMBL/GenBank/DDBJ databases">
        <authorList>
            <person name="Cooper E.A."/>
            <person name="Brenton Z.W."/>
            <person name="Flinn B.S."/>
            <person name="Jenkins J."/>
            <person name="Shu S."/>
            <person name="Flowers D."/>
            <person name="Luo F."/>
            <person name="Wang Y."/>
            <person name="Xia P."/>
            <person name="Barry K."/>
            <person name="Daum C."/>
            <person name="Lipzen A."/>
            <person name="Yoshinaga Y."/>
            <person name="Schmutz J."/>
            <person name="Saski C."/>
            <person name="Vermerris W."/>
            <person name="Kresovich S."/>
        </authorList>
    </citation>
    <scope>NUCLEOTIDE SEQUENCE</scope>
</reference>
<dbReference type="AlphaFoldDB" id="A0A921UZS5"/>
<organism evidence="2 3">
    <name type="scientific">Sorghum bicolor</name>
    <name type="common">Sorghum</name>
    <name type="synonym">Sorghum vulgare</name>
    <dbReference type="NCBI Taxonomy" id="4558"/>
    <lineage>
        <taxon>Eukaryota</taxon>
        <taxon>Viridiplantae</taxon>
        <taxon>Streptophyta</taxon>
        <taxon>Embryophyta</taxon>
        <taxon>Tracheophyta</taxon>
        <taxon>Spermatophyta</taxon>
        <taxon>Magnoliopsida</taxon>
        <taxon>Liliopsida</taxon>
        <taxon>Poales</taxon>
        <taxon>Poaceae</taxon>
        <taxon>PACMAD clade</taxon>
        <taxon>Panicoideae</taxon>
        <taxon>Andropogonodae</taxon>
        <taxon>Andropogoneae</taxon>
        <taxon>Sorghinae</taxon>
        <taxon>Sorghum</taxon>
    </lineage>
</organism>
<protein>
    <recommendedName>
        <fullName evidence="1">DUF1618 domain-containing protein</fullName>
    </recommendedName>
</protein>
<accession>A0A921UZS5</accession>
<reference evidence="2" key="1">
    <citation type="journal article" date="2019" name="BMC Genomics">
        <title>A new reference genome for Sorghum bicolor reveals high levels of sequence similarity between sweet and grain genotypes: implications for the genetics of sugar metabolism.</title>
        <authorList>
            <person name="Cooper E.A."/>
            <person name="Brenton Z.W."/>
            <person name="Flinn B.S."/>
            <person name="Jenkins J."/>
            <person name="Shu S."/>
            <person name="Flowers D."/>
            <person name="Luo F."/>
            <person name="Wang Y."/>
            <person name="Xia P."/>
            <person name="Barry K."/>
            <person name="Daum C."/>
            <person name="Lipzen A."/>
            <person name="Yoshinaga Y."/>
            <person name="Schmutz J."/>
            <person name="Saski C."/>
            <person name="Vermerris W."/>
            <person name="Kresovich S."/>
        </authorList>
    </citation>
    <scope>NUCLEOTIDE SEQUENCE</scope>
</reference>
<dbReference type="InterPro" id="IPR011676">
    <property type="entry name" value="DUF1618"/>
</dbReference>
<dbReference type="Pfam" id="PF07762">
    <property type="entry name" value="DUF1618"/>
    <property type="match status" value="1"/>
</dbReference>
<comment type="caution">
    <text evidence="2">The sequence shown here is derived from an EMBL/GenBank/DDBJ whole genome shotgun (WGS) entry which is preliminary data.</text>
</comment>
<gene>
    <name evidence="2" type="ORF">BDA96_01G249900</name>
</gene>
<sequence length="435" mass="49116">MAASTVSSWVPPSFPESAAAASGLVLLDRRCYIADLPNNTTAESTTSSGFPIKVTFRAARPPLVSHFCVHSPGLDFRSIGPKVIATDADLVLLYVPVNPNSTIRGLDWDYFVYNPRAQWLDLLPNPDPKCLDDKATALISRDDGAWYVVAALGVRAPLYDGGVLIRWEFDLHLYRSSSVSKRRWISKRLSVNEFERDKLIPLPLAVDRLYHETDKTITIGDLWRGIFFCDVLKQCPLLQDVPLPVPARGNWGRILTNFDANCLRDVTISRNKDSIKYVELEFLSREELNATPVSYTDWVRNNSRKYQVIRDGWKATTWNMAIPVGSPEGWHRDCVVDVKDVNMEASDPCLSDLMAMLSSKTTRTLKELPVAYPILSMDDDVVYLLSRTRPREMDKLALMFAIDLRKATLRGLAELDVQKFIFLCNFCTSEICRGT</sequence>
<name>A0A921UZS5_SORBI</name>
<proteinExistence type="predicted"/>
<dbReference type="PANTHER" id="PTHR33074">
    <property type="entry name" value="EXPRESSED PROTEIN-RELATED"/>
    <property type="match status" value="1"/>
</dbReference>
<evidence type="ECO:0000259" key="1">
    <source>
        <dbReference type="Pfam" id="PF07762"/>
    </source>
</evidence>
<evidence type="ECO:0000313" key="3">
    <source>
        <dbReference type="Proteomes" id="UP000807115"/>
    </source>
</evidence>
<dbReference type="Proteomes" id="UP000807115">
    <property type="component" value="Chromosome 1"/>
</dbReference>
<dbReference type="PANTHER" id="PTHR33074:SF49">
    <property type="entry name" value="OS07G0258000 PROTEIN"/>
    <property type="match status" value="1"/>
</dbReference>
<dbReference type="EMBL" id="CM027680">
    <property type="protein sequence ID" value="KAG0549370.1"/>
    <property type="molecule type" value="Genomic_DNA"/>
</dbReference>
<evidence type="ECO:0000313" key="2">
    <source>
        <dbReference type="EMBL" id="KAG0549370.1"/>
    </source>
</evidence>